<dbReference type="SUPFAM" id="SSF51126">
    <property type="entry name" value="Pectin lyase-like"/>
    <property type="match status" value="1"/>
</dbReference>
<dbReference type="Gene3D" id="2.160.20.10">
    <property type="entry name" value="Single-stranded right-handed beta-helix, Pectin lyase-like"/>
    <property type="match status" value="1"/>
</dbReference>
<keyword evidence="1" id="KW-0732">Signal</keyword>
<evidence type="ECO:0008006" key="4">
    <source>
        <dbReference type="Google" id="ProtNLM"/>
    </source>
</evidence>
<organism evidence="2 3">
    <name type="scientific">Zingiber officinale</name>
    <name type="common">Ginger</name>
    <name type="synonym">Amomum zingiber</name>
    <dbReference type="NCBI Taxonomy" id="94328"/>
    <lineage>
        <taxon>Eukaryota</taxon>
        <taxon>Viridiplantae</taxon>
        <taxon>Streptophyta</taxon>
        <taxon>Embryophyta</taxon>
        <taxon>Tracheophyta</taxon>
        <taxon>Spermatophyta</taxon>
        <taxon>Magnoliopsida</taxon>
        <taxon>Liliopsida</taxon>
        <taxon>Zingiberales</taxon>
        <taxon>Zingiberaceae</taxon>
        <taxon>Zingiber</taxon>
    </lineage>
</organism>
<dbReference type="Proteomes" id="UP000734854">
    <property type="component" value="Unassembled WGS sequence"/>
</dbReference>
<evidence type="ECO:0000256" key="1">
    <source>
        <dbReference type="ARBA" id="ARBA00022729"/>
    </source>
</evidence>
<dbReference type="InterPro" id="IPR012334">
    <property type="entry name" value="Pectin_lyas_fold"/>
</dbReference>
<dbReference type="PANTHER" id="PTHR31683">
    <property type="entry name" value="PECTATE LYASE 18-RELATED"/>
    <property type="match status" value="1"/>
</dbReference>
<dbReference type="PRINTS" id="PR00807">
    <property type="entry name" value="AMBALLERGEN"/>
</dbReference>
<accession>A0A8J5KM48</accession>
<evidence type="ECO:0000313" key="2">
    <source>
        <dbReference type="EMBL" id="KAG6489301.1"/>
    </source>
</evidence>
<dbReference type="AlphaFoldDB" id="A0A8J5KM48"/>
<comment type="caution">
    <text evidence="2">The sequence shown here is derived from an EMBL/GenBank/DDBJ whole genome shotgun (WGS) entry which is preliminary data.</text>
</comment>
<evidence type="ECO:0000313" key="3">
    <source>
        <dbReference type="Proteomes" id="UP000734854"/>
    </source>
</evidence>
<dbReference type="PANTHER" id="PTHR31683:SF208">
    <property type="entry name" value="PECTATE LYASE"/>
    <property type="match status" value="1"/>
</dbReference>
<proteinExistence type="predicted"/>
<dbReference type="GO" id="GO:0030570">
    <property type="term" value="F:pectate lyase activity"/>
    <property type="evidence" value="ECO:0007669"/>
    <property type="project" value="InterPro"/>
</dbReference>
<dbReference type="EMBL" id="JACMSC010000014">
    <property type="protein sequence ID" value="KAG6489301.1"/>
    <property type="molecule type" value="Genomic_DNA"/>
</dbReference>
<reference evidence="2 3" key="1">
    <citation type="submission" date="2020-08" db="EMBL/GenBank/DDBJ databases">
        <title>Plant Genome Project.</title>
        <authorList>
            <person name="Zhang R.-G."/>
        </authorList>
    </citation>
    <scope>NUCLEOTIDE SEQUENCE [LARGE SCALE GENOMIC DNA]</scope>
    <source>
        <tissue evidence="2">Rhizome</tissue>
    </source>
</reference>
<dbReference type="InterPro" id="IPR045032">
    <property type="entry name" value="PEL"/>
</dbReference>
<keyword evidence="3" id="KW-1185">Reference proteome</keyword>
<dbReference type="InterPro" id="IPR018082">
    <property type="entry name" value="AmbAllergen"/>
</dbReference>
<gene>
    <name evidence="2" type="ORF">ZIOFF_050570</name>
</gene>
<dbReference type="InterPro" id="IPR011050">
    <property type="entry name" value="Pectin_lyase_fold/virulence"/>
</dbReference>
<sequence length="103" mass="11518">MYAIGGSKNPTILSQGNRFIAPPNIFAKEVTKREYSPENIWKDWNWRSEGDLLMNGAVFVPSGVDPNTNSIDERDLIKAKPGTFVTRLTRYSGALDCVRGRPC</sequence>
<name>A0A8J5KM48_ZINOF</name>
<protein>
    <recommendedName>
        <fullName evidence="4">Pectate lyase</fullName>
    </recommendedName>
</protein>